<gene>
    <name evidence="4" type="ORF">GDO86_019412</name>
</gene>
<dbReference type="Proteomes" id="UP000812440">
    <property type="component" value="Unassembled WGS sequence"/>
</dbReference>
<dbReference type="InterPro" id="IPR013106">
    <property type="entry name" value="Ig_V-set"/>
</dbReference>
<dbReference type="Pfam" id="PF07686">
    <property type="entry name" value="V-set"/>
    <property type="match status" value="1"/>
</dbReference>
<comment type="caution">
    <text evidence="4">The sequence shown here is derived from an EMBL/GenBank/DDBJ whole genome shotgun (WGS) entry which is preliminary data.</text>
</comment>
<dbReference type="EMBL" id="JAACNH010003564">
    <property type="protein sequence ID" value="KAG8429713.1"/>
    <property type="molecule type" value="Genomic_DNA"/>
</dbReference>
<dbReference type="PANTHER" id="PTHR23268">
    <property type="entry name" value="T-CELL RECEPTOR BETA CHAIN"/>
    <property type="match status" value="1"/>
</dbReference>
<dbReference type="InterPro" id="IPR007110">
    <property type="entry name" value="Ig-like_dom"/>
</dbReference>
<evidence type="ECO:0000256" key="2">
    <source>
        <dbReference type="ARBA" id="ARBA00022859"/>
    </source>
</evidence>
<dbReference type="GO" id="GO:0007166">
    <property type="term" value="P:cell surface receptor signaling pathway"/>
    <property type="evidence" value="ECO:0007669"/>
    <property type="project" value="TreeGrafter"/>
</dbReference>
<evidence type="ECO:0000313" key="4">
    <source>
        <dbReference type="EMBL" id="KAG8429713.1"/>
    </source>
</evidence>
<keyword evidence="1" id="KW-0732">Signal</keyword>
<dbReference type="GO" id="GO:0005886">
    <property type="term" value="C:plasma membrane"/>
    <property type="evidence" value="ECO:0007669"/>
    <property type="project" value="TreeGrafter"/>
</dbReference>
<evidence type="ECO:0000313" key="5">
    <source>
        <dbReference type="Proteomes" id="UP000812440"/>
    </source>
</evidence>
<proteinExistence type="predicted"/>
<feature type="non-terminal residue" evidence="4">
    <location>
        <position position="110"/>
    </location>
</feature>
<protein>
    <recommendedName>
        <fullName evidence="3">Ig-like domain-containing protein</fullName>
    </recommendedName>
</protein>
<organism evidence="4 5">
    <name type="scientific">Hymenochirus boettgeri</name>
    <name type="common">Congo dwarf clawed frog</name>
    <dbReference type="NCBI Taxonomy" id="247094"/>
    <lineage>
        <taxon>Eukaryota</taxon>
        <taxon>Metazoa</taxon>
        <taxon>Chordata</taxon>
        <taxon>Craniata</taxon>
        <taxon>Vertebrata</taxon>
        <taxon>Euteleostomi</taxon>
        <taxon>Amphibia</taxon>
        <taxon>Batrachia</taxon>
        <taxon>Anura</taxon>
        <taxon>Pipoidea</taxon>
        <taxon>Pipidae</taxon>
        <taxon>Pipinae</taxon>
        <taxon>Hymenochirus</taxon>
    </lineage>
</organism>
<keyword evidence="5" id="KW-1185">Reference proteome</keyword>
<dbReference type="AlphaFoldDB" id="A0A8T2ICV4"/>
<sequence>VHLLSLFFTGLTKEVKVTQDKKFLVVNQGDPARFQCRHNGESYYAMLWYQQAPGQGLKLMVFSATKSNKMEDGFEHCLLERPDALSSILKINNVETLHSALYFCSVSEHS</sequence>
<keyword evidence="2" id="KW-0391">Immunity</keyword>
<dbReference type="SUPFAM" id="SSF48726">
    <property type="entry name" value="Immunoglobulin"/>
    <property type="match status" value="1"/>
</dbReference>
<reference evidence="4" key="1">
    <citation type="thesis" date="2020" institute="ProQuest LLC" country="789 East Eisenhower Parkway, Ann Arbor, MI, USA">
        <title>Comparative Genomics and Chromosome Evolution.</title>
        <authorList>
            <person name="Mudd A.B."/>
        </authorList>
    </citation>
    <scope>NUCLEOTIDE SEQUENCE</scope>
    <source>
        <strain evidence="4">Female2</strain>
        <tissue evidence="4">Blood</tissue>
    </source>
</reference>
<evidence type="ECO:0000256" key="1">
    <source>
        <dbReference type="ARBA" id="ARBA00022729"/>
    </source>
</evidence>
<evidence type="ECO:0000259" key="3">
    <source>
        <dbReference type="PROSITE" id="PS50835"/>
    </source>
</evidence>
<dbReference type="PROSITE" id="PS50835">
    <property type="entry name" value="IG_LIKE"/>
    <property type="match status" value="1"/>
</dbReference>
<feature type="non-terminal residue" evidence="4">
    <location>
        <position position="1"/>
    </location>
</feature>
<dbReference type="InterPro" id="IPR013783">
    <property type="entry name" value="Ig-like_fold"/>
</dbReference>
<dbReference type="Gene3D" id="2.60.40.10">
    <property type="entry name" value="Immunoglobulins"/>
    <property type="match status" value="1"/>
</dbReference>
<name>A0A8T2ICV4_9PIPI</name>
<feature type="domain" description="Ig-like" evidence="3">
    <location>
        <begin position="13"/>
        <end position="110"/>
    </location>
</feature>
<dbReference type="InterPro" id="IPR050413">
    <property type="entry name" value="TCR_beta_variable"/>
</dbReference>
<accession>A0A8T2ICV4</accession>
<dbReference type="InterPro" id="IPR036179">
    <property type="entry name" value="Ig-like_dom_sf"/>
</dbReference>
<dbReference type="GO" id="GO:0002376">
    <property type="term" value="P:immune system process"/>
    <property type="evidence" value="ECO:0007669"/>
    <property type="project" value="UniProtKB-KW"/>
</dbReference>
<dbReference type="OrthoDB" id="8947657at2759"/>
<dbReference type="PANTHER" id="PTHR23268:SF124">
    <property type="entry name" value="IG-LIKE DOMAIN-CONTAINING PROTEIN"/>
    <property type="match status" value="1"/>
</dbReference>